<comment type="caution">
    <text evidence="1">The sequence shown here is derived from an EMBL/GenBank/DDBJ whole genome shotgun (WGS) entry which is preliminary data.</text>
</comment>
<keyword evidence="2" id="KW-1185">Reference proteome</keyword>
<accession>A0ABW8I4G7</accession>
<dbReference type="EMBL" id="JAUIYO010000001">
    <property type="protein sequence ID" value="MFK2824078.1"/>
    <property type="molecule type" value="Genomic_DNA"/>
</dbReference>
<gene>
    <name evidence="1" type="ORF">QYG89_00010</name>
</gene>
<reference evidence="1 2" key="1">
    <citation type="submission" date="2023-07" db="EMBL/GenBank/DDBJ databases">
        <title>Bacillus lucianemedeirus sp. nov, a new species isolated from an immunobiological production facility.</title>
        <authorList>
            <person name="Costa L.V."/>
            <person name="Miranda R.V.S.L."/>
            <person name="Brandao M.L.L."/>
            <person name="Reis C.M.F."/>
            <person name="Frazao A.M."/>
            <person name="Cruz F.V."/>
            <person name="Baio P.V.P."/>
            <person name="Veras J.F.C."/>
            <person name="Ramos J.N."/>
            <person name="Vieira V."/>
        </authorList>
    </citation>
    <scope>NUCLEOTIDE SEQUENCE [LARGE SCALE GENOMIC DNA]</scope>
    <source>
        <strain evidence="1 2">B190/17</strain>
    </source>
</reference>
<organism evidence="1 2">
    <name type="scientific">Bacillus lumedeiriae</name>
    <dbReference type="NCBI Taxonomy" id="3058829"/>
    <lineage>
        <taxon>Bacteria</taxon>
        <taxon>Bacillati</taxon>
        <taxon>Bacillota</taxon>
        <taxon>Bacilli</taxon>
        <taxon>Bacillales</taxon>
        <taxon>Bacillaceae</taxon>
        <taxon>Bacillus</taxon>
    </lineage>
</organism>
<evidence type="ECO:0000313" key="2">
    <source>
        <dbReference type="Proteomes" id="UP001619911"/>
    </source>
</evidence>
<protein>
    <submittedName>
        <fullName evidence="1">Uncharacterized protein</fullName>
    </submittedName>
</protein>
<name>A0ABW8I4G7_9BACI</name>
<evidence type="ECO:0000313" key="1">
    <source>
        <dbReference type="EMBL" id="MFK2824078.1"/>
    </source>
</evidence>
<dbReference type="RefSeq" id="WP_404313584.1">
    <property type="nucleotide sequence ID" value="NZ_JAUIYO010000001.1"/>
</dbReference>
<dbReference type="Proteomes" id="UP001619911">
    <property type="component" value="Unassembled WGS sequence"/>
</dbReference>
<sequence length="40" mass="4203">MESRGNDSSEGCAGSKETVLVLHQQVNEAVEPSPCILSSI</sequence>
<proteinExistence type="predicted"/>